<reference evidence="2" key="1">
    <citation type="submission" date="2020-11" db="EMBL/GenBank/DDBJ databases">
        <authorList>
            <person name="Tran Van P."/>
        </authorList>
    </citation>
    <scope>NUCLEOTIDE SEQUENCE</scope>
</reference>
<sequence>MHSKTLATVLVVVVTLMGADAILDQVKKHFPKAALKAYEEGVHHAEKMGSKVIGEGFKHLCEGAEKGAGHAMKMPKCDSAHANNEFCKAMATGATGAQMLCHMAAQKGEEWYGKAAGCLKEPKAKQLNCMSVWYEEMKLTAETIKAGAEAAG</sequence>
<feature type="signal peptide" evidence="1">
    <location>
        <begin position="1"/>
        <end position="21"/>
    </location>
</feature>
<gene>
    <name evidence="2" type="ORF">OSB1V03_LOCUS8351</name>
</gene>
<protein>
    <submittedName>
        <fullName evidence="2">Uncharacterized protein</fullName>
    </submittedName>
</protein>
<proteinExistence type="predicted"/>
<dbReference type="OrthoDB" id="10411213at2759"/>
<keyword evidence="3" id="KW-1185">Reference proteome</keyword>
<dbReference type="Proteomes" id="UP000759131">
    <property type="component" value="Unassembled WGS sequence"/>
</dbReference>
<evidence type="ECO:0000313" key="3">
    <source>
        <dbReference type="Proteomes" id="UP000759131"/>
    </source>
</evidence>
<organism evidence="2">
    <name type="scientific">Medioppia subpectinata</name>
    <dbReference type="NCBI Taxonomy" id="1979941"/>
    <lineage>
        <taxon>Eukaryota</taxon>
        <taxon>Metazoa</taxon>
        <taxon>Ecdysozoa</taxon>
        <taxon>Arthropoda</taxon>
        <taxon>Chelicerata</taxon>
        <taxon>Arachnida</taxon>
        <taxon>Acari</taxon>
        <taxon>Acariformes</taxon>
        <taxon>Sarcoptiformes</taxon>
        <taxon>Oribatida</taxon>
        <taxon>Brachypylina</taxon>
        <taxon>Oppioidea</taxon>
        <taxon>Oppiidae</taxon>
        <taxon>Medioppia</taxon>
    </lineage>
</organism>
<dbReference type="EMBL" id="CAJPIZ010005195">
    <property type="protein sequence ID" value="CAG2108356.1"/>
    <property type="molecule type" value="Genomic_DNA"/>
</dbReference>
<dbReference type="AlphaFoldDB" id="A0A7R9KRA3"/>
<feature type="chain" id="PRO_5036403413" evidence="1">
    <location>
        <begin position="22"/>
        <end position="152"/>
    </location>
</feature>
<dbReference type="EMBL" id="OC859770">
    <property type="protein sequence ID" value="CAD7627926.1"/>
    <property type="molecule type" value="Genomic_DNA"/>
</dbReference>
<name>A0A7R9KRA3_9ACAR</name>
<accession>A0A7R9KRA3</accession>
<evidence type="ECO:0000256" key="1">
    <source>
        <dbReference type="SAM" id="SignalP"/>
    </source>
</evidence>
<evidence type="ECO:0000313" key="2">
    <source>
        <dbReference type="EMBL" id="CAD7627926.1"/>
    </source>
</evidence>
<keyword evidence="1" id="KW-0732">Signal</keyword>